<name>A0A7T0PB83_9CORY</name>
<organism evidence="3 4">
    <name type="scientific">Corynebacterium lizhenjunii</name>
    <dbReference type="NCBI Taxonomy" id="2709394"/>
    <lineage>
        <taxon>Bacteria</taxon>
        <taxon>Bacillati</taxon>
        <taxon>Actinomycetota</taxon>
        <taxon>Actinomycetes</taxon>
        <taxon>Mycobacteriales</taxon>
        <taxon>Corynebacteriaceae</taxon>
        <taxon>Corynebacterium</taxon>
    </lineage>
</organism>
<feature type="region of interest" description="Disordered" evidence="1">
    <location>
        <begin position="70"/>
        <end position="89"/>
    </location>
</feature>
<dbReference type="KEGG" id="cliz:G7Y31_04130"/>
<dbReference type="Pfam" id="PF14030">
    <property type="entry name" value="DUF4245"/>
    <property type="match status" value="1"/>
</dbReference>
<keyword evidence="4" id="KW-1185">Reference proteome</keyword>
<dbReference type="Proteomes" id="UP000594681">
    <property type="component" value="Chromosome"/>
</dbReference>
<evidence type="ECO:0000256" key="2">
    <source>
        <dbReference type="SAM" id="Phobius"/>
    </source>
</evidence>
<dbReference type="AlphaFoldDB" id="A0A7T0PB83"/>
<dbReference type="InterPro" id="IPR025339">
    <property type="entry name" value="DUF4245"/>
</dbReference>
<accession>A0A7T0PB83</accession>
<evidence type="ECO:0000313" key="4">
    <source>
        <dbReference type="Proteomes" id="UP000594681"/>
    </source>
</evidence>
<sequence length="195" mass="21123">MPYLGAVAEEKPKIFEGGRDMVLSLGVTVLMMLVVVGATGLCTINPEETDYARSNPVDSRTFIDLESRTTDTPLRHPDVPEGWSPNSARRTSLAGQSAAVVGWVTAQDGFVQAAQTSVELEDALKNYDGNYRGERSTIDVDGTPVQVYASDERGVRELWGFDLGDARVILTGSASEDDFRTLVRAFRAAAPLARP</sequence>
<keyword evidence="2" id="KW-0812">Transmembrane</keyword>
<keyword evidence="2" id="KW-0472">Membrane</keyword>
<evidence type="ECO:0000256" key="1">
    <source>
        <dbReference type="SAM" id="MobiDB-lite"/>
    </source>
</evidence>
<feature type="transmembrane region" description="Helical" evidence="2">
    <location>
        <begin position="21"/>
        <end position="41"/>
    </location>
</feature>
<dbReference type="EMBL" id="CP064954">
    <property type="protein sequence ID" value="QPK79891.1"/>
    <property type="molecule type" value="Genomic_DNA"/>
</dbReference>
<protein>
    <submittedName>
        <fullName evidence="3">DUF4245 domain-containing protein</fullName>
    </submittedName>
</protein>
<evidence type="ECO:0000313" key="3">
    <source>
        <dbReference type="EMBL" id="QPK79891.1"/>
    </source>
</evidence>
<reference evidence="3 4" key="1">
    <citation type="submission" date="2020-11" db="EMBL/GenBank/DDBJ databases">
        <title>Corynebacterium sp. ZJ-599.</title>
        <authorList>
            <person name="Zhou J."/>
        </authorList>
    </citation>
    <scope>NUCLEOTIDE SEQUENCE [LARGE SCALE GENOMIC DNA]</scope>
    <source>
        <strain evidence="3 4">ZJ-599</strain>
    </source>
</reference>
<gene>
    <name evidence="3" type="ORF">G7Y31_04130</name>
</gene>
<proteinExistence type="predicted"/>
<feature type="compositionally biased region" description="Basic and acidic residues" evidence="1">
    <location>
        <begin position="70"/>
        <end position="79"/>
    </location>
</feature>
<keyword evidence="2" id="KW-1133">Transmembrane helix</keyword>